<evidence type="ECO:0000313" key="3">
    <source>
        <dbReference type="Proteomes" id="UP001209535"/>
    </source>
</evidence>
<sequence>MATSFGRAAISVGEDPVSSQITAAPVTKSAASAQEAEILAHHEVERGGEAHKVAEDQKDAKGFLRGSANS</sequence>
<feature type="region of interest" description="Disordered" evidence="1">
    <location>
        <begin position="47"/>
        <end position="70"/>
    </location>
</feature>
<name>A0ABT2WYA7_9RHOB</name>
<gene>
    <name evidence="2" type="ORF">OEZ60_01465</name>
</gene>
<evidence type="ECO:0000256" key="1">
    <source>
        <dbReference type="SAM" id="MobiDB-lite"/>
    </source>
</evidence>
<evidence type="ECO:0000313" key="2">
    <source>
        <dbReference type="EMBL" id="MCU9846674.1"/>
    </source>
</evidence>
<protein>
    <submittedName>
        <fullName evidence="2">Uncharacterized protein</fullName>
    </submittedName>
</protein>
<dbReference type="EMBL" id="JAOVQO010000001">
    <property type="protein sequence ID" value="MCU9846674.1"/>
    <property type="molecule type" value="Genomic_DNA"/>
</dbReference>
<feature type="compositionally biased region" description="Basic and acidic residues" evidence="1">
    <location>
        <begin position="47"/>
        <end position="62"/>
    </location>
</feature>
<keyword evidence="3" id="KW-1185">Reference proteome</keyword>
<proteinExistence type="predicted"/>
<organism evidence="2 3">
    <name type="scientific">Albidovulum salinarum</name>
    <dbReference type="NCBI Taxonomy" id="2984153"/>
    <lineage>
        <taxon>Bacteria</taxon>
        <taxon>Pseudomonadati</taxon>
        <taxon>Pseudomonadota</taxon>
        <taxon>Alphaproteobacteria</taxon>
        <taxon>Rhodobacterales</taxon>
        <taxon>Paracoccaceae</taxon>
        <taxon>Albidovulum</taxon>
    </lineage>
</organism>
<dbReference type="RefSeq" id="WP_263332498.1">
    <property type="nucleotide sequence ID" value="NZ_JAOVQO010000001.1"/>
</dbReference>
<comment type="caution">
    <text evidence="2">The sequence shown here is derived from an EMBL/GenBank/DDBJ whole genome shotgun (WGS) entry which is preliminary data.</text>
</comment>
<accession>A0ABT2WYA7</accession>
<dbReference type="Proteomes" id="UP001209535">
    <property type="component" value="Unassembled WGS sequence"/>
</dbReference>
<reference evidence="2 3" key="1">
    <citation type="submission" date="2022-10" db="EMBL/GenBank/DDBJ databases">
        <title>Defluviimonas sp. nov., isolated from ocean surface sediments.</title>
        <authorList>
            <person name="He W."/>
            <person name="Wang L."/>
            <person name="Zhang D.-F."/>
        </authorList>
    </citation>
    <scope>NUCLEOTIDE SEQUENCE [LARGE SCALE GENOMIC DNA]</scope>
    <source>
        <strain evidence="2 3">WL0024</strain>
    </source>
</reference>